<evidence type="ECO:0000259" key="5">
    <source>
        <dbReference type="PROSITE" id="PS50977"/>
    </source>
</evidence>
<dbReference type="AlphaFoldDB" id="A0A7Y9KPI3"/>
<gene>
    <name evidence="6" type="ORF">F4692_001879</name>
</gene>
<feature type="DNA-binding region" description="H-T-H motif" evidence="4">
    <location>
        <begin position="35"/>
        <end position="54"/>
    </location>
</feature>
<dbReference type="InterPro" id="IPR009057">
    <property type="entry name" value="Homeodomain-like_sf"/>
</dbReference>
<keyword evidence="1" id="KW-0805">Transcription regulation</keyword>
<dbReference type="InterPro" id="IPR001647">
    <property type="entry name" value="HTH_TetR"/>
</dbReference>
<feature type="domain" description="HTH tetR-type" evidence="5">
    <location>
        <begin position="12"/>
        <end position="72"/>
    </location>
</feature>
<evidence type="ECO:0000313" key="6">
    <source>
        <dbReference type="EMBL" id="NYE36746.1"/>
    </source>
</evidence>
<dbReference type="PRINTS" id="PR00455">
    <property type="entry name" value="HTHTETR"/>
</dbReference>
<dbReference type="Proteomes" id="UP000549911">
    <property type="component" value="Unassembled WGS sequence"/>
</dbReference>
<evidence type="ECO:0000256" key="3">
    <source>
        <dbReference type="ARBA" id="ARBA00023163"/>
    </source>
</evidence>
<dbReference type="PANTHER" id="PTHR30055">
    <property type="entry name" value="HTH-TYPE TRANSCRIPTIONAL REGULATOR RUTR"/>
    <property type="match status" value="1"/>
</dbReference>
<sequence>MSEPALRERRRRQTEREIADAALDLFERQGVDRTTVDDIARAAGISPRTFFRYFATKEAAALVPHVALDERVERMLAEIGPGRPLLDQLEEVWREVLTAFDDGRSEAGRLMLRVRRLMLAEPALRQAAATLDARRLDDLVARVTSALGLDDDLGPRLAIEASGLAVRVALDRWADAREAGRASDLLETYAGASRHLRTLGG</sequence>
<dbReference type="InterPro" id="IPR050109">
    <property type="entry name" value="HTH-type_TetR-like_transc_reg"/>
</dbReference>
<reference evidence="6 7" key="2">
    <citation type="submission" date="2020-08" db="EMBL/GenBank/DDBJ databases">
        <title>The Agave Microbiome: Exploring the role of microbial communities in plant adaptations to desert environments.</title>
        <authorList>
            <person name="Partida-Martinez L.P."/>
        </authorList>
    </citation>
    <scope>NUCLEOTIDE SEQUENCE [LARGE SCALE GENOMIC DNA]</scope>
    <source>
        <strain evidence="6 7">AT2.17</strain>
    </source>
</reference>
<name>A0A7Y9KPI3_9ACTN</name>
<dbReference type="Gene3D" id="1.10.357.10">
    <property type="entry name" value="Tetracycline Repressor, domain 2"/>
    <property type="match status" value="1"/>
</dbReference>
<proteinExistence type="predicted"/>
<dbReference type="GO" id="GO:0000976">
    <property type="term" value="F:transcription cis-regulatory region binding"/>
    <property type="evidence" value="ECO:0007669"/>
    <property type="project" value="TreeGrafter"/>
</dbReference>
<evidence type="ECO:0000256" key="4">
    <source>
        <dbReference type="PROSITE-ProRule" id="PRU00335"/>
    </source>
</evidence>
<evidence type="ECO:0000313" key="7">
    <source>
        <dbReference type="Proteomes" id="UP000549911"/>
    </source>
</evidence>
<dbReference type="EMBL" id="JACCBW010000002">
    <property type="protein sequence ID" value="NYE36746.1"/>
    <property type="molecule type" value="Genomic_DNA"/>
</dbReference>
<protein>
    <submittedName>
        <fullName evidence="6">AcrR family transcriptional regulator</fullName>
    </submittedName>
</protein>
<evidence type="ECO:0000256" key="1">
    <source>
        <dbReference type="ARBA" id="ARBA00023015"/>
    </source>
</evidence>
<organism evidence="6 7">
    <name type="scientific">Nocardioides cavernae</name>
    <dbReference type="NCBI Taxonomy" id="1921566"/>
    <lineage>
        <taxon>Bacteria</taxon>
        <taxon>Bacillati</taxon>
        <taxon>Actinomycetota</taxon>
        <taxon>Actinomycetes</taxon>
        <taxon>Propionibacteriales</taxon>
        <taxon>Nocardioidaceae</taxon>
        <taxon>Nocardioides</taxon>
    </lineage>
</organism>
<dbReference type="SUPFAM" id="SSF46689">
    <property type="entry name" value="Homeodomain-like"/>
    <property type="match status" value="1"/>
</dbReference>
<dbReference type="RefSeq" id="WP_218858371.1">
    <property type="nucleotide sequence ID" value="NZ_JACCBW010000002.1"/>
</dbReference>
<keyword evidence="2 4" id="KW-0238">DNA-binding</keyword>
<dbReference type="Pfam" id="PF00440">
    <property type="entry name" value="TetR_N"/>
    <property type="match status" value="1"/>
</dbReference>
<evidence type="ECO:0000256" key="2">
    <source>
        <dbReference type="ARBA" id="ARBA00023125"/>
    </source>
</evidence>
<dbReference type="PROSITE" id="PS50977">
    <property type="entry name" value="HTH_TETR_2"/>
    <property type="match status" value="1"/>
</dbReference>
<reference evidence="6 7" key="1">
    <citation type="submission" date="2020-07" db="EMBL/GenBank/DDBJ databases">
        <authorList>
            <person name="Partida-Martinez L."/>
            <person name="Huntemann M."/>
            <person name="Clum A."/>
            <person name="Wang J."/>
            <person name="Palaniappan K."/>
            <person name="Ritter S."/>
            <person name="Chen I.-M."/>
            <person name="Stamatis D."/>
            <person name="Reddy T."/>
            <person name="O'Malley R."/>
            <person name="Daum C."/>
            <person name="Shapiro N."/>
            <person name="Ivanova N."/>
            <person name="Kyrpides N."/>
            <person name="Woyke T."/>
        </authorList>
    </citation>
    <scope>NUCLEOTIDE SEQUENCE [LARGE SCALE GENOMIC DNA]</scope>
    <source>
        <strain evidence="6 7">AT2.17</strain>
    </source>
</reference>
<comment type="caution">
    <text evidence="6">The sequence shown here is derived from an EMBL/GenBank/DDBJ whole genome shotgun (WGS) entry which is preliminary data.</text>
</comment>
<keyword evidence="3" id="KW-0804">Transcription</keyword>
<accession>A0A7Y9KPI3</accession>
<keyword evidence="7" id="KW-1185">Reference proteome</keyword>
<dbReference type="GO" id="GO:0003700">
    <property type="term" value="F:DNA-binding transcription factor activity"/>
    <property type="evidence" value="ECO:0007669"/>
    <property type="project" value="TreeGrafter"/>
</dbReference>
<dbReference type="PANTHER" id="PTHR30055:SF238">
    <property type="entry name" value="MYCOFACTOCIN BIOSYNTHESIS TRANSCRIPTIONAL REGULATOR MFTR-RELATED"/>
    <property type="match status" value="1"/>
</dbReference>